<feature type="domain" description="DUF5736" evidence="2">
    <location>
        <begin position="271"/>
        <end position="332"/>
    </location>
</feature>
<dbReference type="EMBL" id="CAAALY010246499">
    <property type="protein sequence ID" value="VEL33828.1"/>
    <property type="molecule type" value="Genomic_DNA"/>
</dbReference>
<sequence>MSLYRPVYQSVLTQEPIDETPENRWEGESNGESRPSGPPDVKRRGRSVRDRLNTIVSMYVPSSGQQRIQPSRLGYQAVPTREKEDKAKCPSSEGTTVATTAGSISLNEVVDGSDTNYEIQFLFRGLDLIDELCKCVSAAPSIKDTGEAHARARKIVALAYAADSLLICLEDLPYIFIIAAPGSSIPLAGKEEEVSYMPRSSESTSHPQSGCSHGLQERAQTMVGEPGVSQYLEPEDVVIQTWIHLNLGDNGELYPSEICARGNANTGSLEEVYVTGRTFVAEMKKGPKLPHFLLLRLTLNDAPPLRSRVYDYQRYAGVDIDADGHLLLACPAILRPSEKVCILLCRM</sequence>
<evidence type="ECO:0000259" key="2">
    <source>
        <dbReference type="Pfam" id="PF19007"/>
    </source>
</evidence>
<feature type="region of interest" description="Disordered" evidence="1">
    <location>
        <begin position="193"/>
        <end position="216"/>
    </location>
</feature>
<dbReference type="AlphaFoldDB" id="A0A448XCS5"/>
<feature type="compositionally biased region" description="Polar residues" evidence="1">
    <location>
        <begin position="198"/>
        <end position="211"/>
    </location>
</feature>
<dbReference type="Pfam" id="PF19007">
    <property type="entry name" value="DUF5736"/>
    <property type="match status" value="1"/>
</dbReference>
<reference evidence="3" key="1">
    <citation type="submission" date="2018-11" db="EMBL/GenBank/DDBJ databases">
        <authorList>
            <consortium name="Pathogen Informatics"/>
        </authorList>
    </citation>
    <scope>NUCLEOTIDE SEQUENCE</scope>
</reference>
<organism evidence="3 4">
    <name type="scientific">Protopolystoma xenopodis</name>
    <dbReference type="NCBI Taxonomy" id="117903"/>
    <lineage>
        <taxon>Eukaryota</taxon>
        <taxon>Metazoa</taxon>
        <taxon>Spiralia</taxon>
        <taxon>Lophotrochozoa</taxon>
        <taxon>Platyhelminthes</taxon>
        <taxon>Monogenea</taxon>
        <taxon>Polyopisthocotylea</taxon>
        <taxon>Polystomatidea</taxon>
        <taxon>Polystomatidae</taxon>
        <taxon>Protopolystoma</taxon>
    </lineage>
</organism>
<accession>A0A448XCS5</accession>
<evidence type="ECO:0000313" key="4">
    <source>
        <dbReference type="Proteomes" id="UP000784294"/>
    </source>
</evidence>
<protein>
    <recommendedName>
        <fullName evidence="2">DUF5736 domain-containing protein</fullName>
    </recommendedName>
</protein>
<evidence type="ECO:0000256" key="1">
    <source>
        <dbReference type="SAM" id="MobiDB-lite"/>
    </source>
</evidence>
<dbReference type="Proteomes" id="UP000784294">
    <property type="component" value="Unassembled WGS sequence"/>
</dbReference>
<proteinExistence type="predicted"/>
<feature type="region of interest" description="Disordered" evidence="1">
    <location>
        <begin position="1"/>
        <end position="48"/>
    </location>
</feature>
<dbReference type="InterPro" id="IPR043794">
    <property type="entry name" value="DUF5736"/>
</dbReference>
<name>A0A448XCS5_9PLAT</name>
<comment type="caution">
    <text evidence="3">The sequence shown here is derived from an EMBL/GenBank/DDBJ whole genome shotgun (WGS) entry which is preliminary data.</text>
</comment>
<evidence type="ECO:0000313" key="3">
    <source>
        <dbReference type="EMBL" id="VEL33828.1"/>
    </source>
</evidence>
<keyword evidence="4" id="KW-1185">Reference proteome</keyword>
<gene>
    <name evidence="3" type="ORF">PXEA_LOCUS27268</name>
</gene>